<dbReference type="Proteomes" id="UP000620124">
    <property type="component" value="Unassembled WGS sequence"/>
</dbReference>
<evidence type="ECO:0000313" key="3">
    <source>
        <dbReference type="Proteomes" id="UP000620124"/>
    </source>
</evidence>
<dbReference type="EMBL" id="JACAZI010000022">
    <property type="protein sequence ID" value="KAF7336942.1"/>
    <property type="molecule type" value="Genomic_DNA"/>
</dbReference>
<keyword evidence="3" id="KW-1185">Reference proteome</keyword>
<organism evidence="2 3">
    <name type="scientific">Mycena venus</name>
    <dbReference type="NCBI Taxonomy" id="2733690"/>
    <lineage>
        <taxon>Eukaryota</taxon>
        <taxon>Fungi</taxon>
        <taxon>Dikarya</taxon>
        <taxon>Basidiomycota</taxon>
        <taxon>Agaricomycotina</taxon>
        <taxon>Agaricomycetes</taxon>
        <taxon>Agaricomycetidae</taxon>
        <taxon>Agaricales</taxon>
        <taxon>Marasmiineae</taxon>
        <taxon>Mycenaceae</taxon>
        <taxon>Mycena</taxon>
    </lineage>
</organism>
<proteinExistence type="predicted"/>
<evidence type="ECO:0000313" key="2">
    <source>
        <dbReference type="EMBL" id="KAF7336942.1"/>
    </source>
</evidence>
<accession>A0A8H7CI89</accession>
<comment type="caution">
    <text evidence="2">The sequence shown here is derived from an EMBL/GenBank/DDBJ whole genome shotgun (WGS) entry which is preliminary data.</text>
</comment>
<feature type="region of interest" description="Disordered" evidence="1">
    <location>
        <begin position="1"/>
        <end position="73"/>
    </location>
</feature>
<feature type="region of interest" description="Disordered" evidence="1">
    <location>
        <begin position="171"/>
        <end position="202"/>
    </location>
</feature>
<protein>
    <submittedName>
        <fullName evidence="2">Uncharacterized protein</fullName>
    </submittedName>
</protein>
<evidence type="ECO:0000256" key="1">
    <source>
        <dbReference type="SAM" id="MobiDB-lite"/>
    </source>
</evidence>
<reference evidence="2" key="1">
    <citation type="submission" date="2020-05" db="EMBL/GenBank/DDBJ databases">
        <title>Mycena genomes resolve the evolution of fungal bioluminescence.</title>
        <authorList>
            <person name="Tsai I.J."/>
        </authorList>
    </citation>
    <scope>NUCLEOTIDE SEQUENCE</scope>
    <source>
        <strain evidence="2">CCC161011</strain>
    </source>
</reference>
<name>A0A8H7CI89_9AGAR</name>
<dbReference type="OrthoDB" id="2964105at2759"/>
<feature type="compositionally biased region" description="Low complexity" evidence="1">
    <location>
        <begin position="36"/>
        <end position="56"/>
    </location>
</feature>
<dbReference type="AlphaFoldDB" id="A0A8H7CI89"/>
<gene>
    <name evidence="2" type="ORF">MVEN_02130600</name>
</gene>
<sequence>MVHGLGPPGSSSFFPNSVYAPSRSSSLSHGFRRAQSTASSLSARTSSSASGSSGLGMQDEDNGSGDGLAHASPDPLVSKVEMLSAELGNVKASLSPLDSKLDQLLELLRNPRDPKHAAWIHEAGVAFLQQPRIAPGSPQLAELQQMYPAVEIWDLEDFKETKDDVRRVSRGGAGLRELRKNSQKRWSQGNPRGPRYSRRSLARLPPASSSGFVAGHEGLGTV</sequence>